<protein>
    <submittedName>
        <fullName evidence="1">Photorhabdus luminescens subsp. laumondii TTO1 complete genome segment 14/17</fullName>
    </submittedName>
</protein>
<dbReference type="AlphaFoldDB" id="Q7N044"/>
<accession>Q7N044</accession>
<name>Q7N044_PHOLL</name>
<dbReference type="HOGENOM" id="CLU_2094561_0_0_6"/>
<reference evidence="2" key="1">
    <citation type="journal article" date="2003" name="Nat. Biotechnol.">
        <title>The genome sequence of the entomopathogenic bacterium Photorhabdus luminescens.</title>
        <authorList>
            <person name="Duchaud E."/>
            <person name="Rusniok C."/>
            <person name="Frangeul L."/>
            <person name="Buchrieser C."/>
            <person name="Givaudan A."/>
            <person name="Taourit S."/>
            <person name="Bocs S."/>
            <person name="Boursaux-Eude C."/>
            <person name="Chandler M."/>
            <person name="Charles J.-F."/>
            <person name="Dassa E."/>
            <person name="Derose R."/>
            <person name="Derzelle S."/>
            <person name="Freyssinet G."/>
            <person name="Gaudriault S."/>
            <person name="Medigue C."/>
            <person name="Lanois A."/>
            <person name="Powell K."/>
            <person name="Siguier P."/>
            <person name="Vincent R."/>
            <person name="Wingate V."/>
            <person name="Zouine M."/>
            <person name="Glaser P."/>
            <person name="Boemare N."/>
            <person name="Danchin A."/>
            <person name="Kunst F."/>
        </authorList>
    </citation>
    <scope>NUCLEOTIDE SEQUENCE [LARGE SCALE GENOMIC DNA]</scope>
    <source>
        <strain evidence="2">DSM 15139 / CIP 105565 / TT01</strain>
    </source>
</reference>
<keyword evidence="2" id="KW-1185">Reference proteome</keyword>
<proteinExistence type="predicted"/>
<organism evidence="1 2">
    <name type="scientific">Photorhabdus laumondii subsp. laumondii (strain DSM 15139 / CIP 105565 / TT01)</name>
    <name type="common">Photorhabdus luminescens subsp. laumondii</name>
    <dbReference type="NCBI Taxonomy" id="243265"/>
    <lineage>
        <taxon>Bacteria</taxon>
        <taxon>Pseudomonadati</taxon>
        <taxon>Pseudomonadota</taxon>
        <taxon>Gammaproteobacteria</taxon>
        <taxon>Enterobacterales</taxon>
        <taxon>Morganellaceae</taxon>
        <taxon>Photorhabdus</taxon>
    </lineage>
</organism>
<dbReference type="STRING" id="243265.plu4059"/>
<dbReference type="Proteomes" id="UP000002514">
    <property type="component" value="Chromosome"/>
</dbReference>
<evidence type="ECO:0000313" key="1">
    <source>
        <dbReference type="EMBL" id="CAE16431.1"/>
    </source>
</evidence>
<dbReference type="EMBL" id="BX571872">
    <property type="protein sequence ID" value="CAE16431.1"/>
    <property type="molecule type" value="Genomic_DNA"/>
</dbReference>
<sequence length="116" mass="13556">MYLDEFYYGWHQMSEKEKIQRVHESAKLQSLAMSDVLARSLLEGGSMTIDGQRYCLSMFGHLHKVKKTHTETTKMIMSRLSEKLGIKIDTNEIIRDPKGHYLNMLKKMESEMIEVT</sequence>
<gene>
    <name evidence="1" type="ordered locus">plu4059</name>
</gene>
<evidence type="ECO:0000313" key="2">
    <source>
        <dbReference type="Proteomes" id="UP000002514"/>
    </source>
</evidence>
<dbReference type="KEGG" id="plu:plu4059"/>